<dbReference type="GO" id="GO:0016491">
    <property type="term" value="F:oxidoreductase activity"/>
    <property type="evidence" value="ECO:0007669"/>
    <property type="project" value="UniProtKB-KW"/>
</dbReference>
<keyword evidence="2" id="KW-0560">Oxidoreductase</keyword>
<dbReference type="InterPro" id="IPR002347">
    <property type="entry name" value="SDR_fam"/>
</dbReference>
<dbReference type="SUPFAM" id="SSF51735">
    <property type="entry name" value="NAD(P)-binding Rossmann-fold domains"/>
    <property type="match status" value="1"/>
</dbReference>
<dbReference type="InterPro" id="IPR036291">
    <property type="entry name" value="NAD(P)-bd_dom_sf"/>
</dbReference>
<proteinExistence type="inferred from homology"/>
<dbReference type="PRINTS" id="PR00081">
    <property type="entry name" value="GDHRDH"/>
</dbReference>
<dbReference type="EMBL" id="JAFBMS010000003">
    <property type="protein sequence ID" value="KAG9354309.1"/>
    <property type="molecule type" value="Genomic_DNA"/>
</dbReference>
<comment type="caution">
    <text evidence="3">The sequence shown here is derived from an EMBL/GenBank/DDBJ whole genome shotgun (WGS) entry which is preliminary data.</text>
</comment>
<evidence type="ECO:0000256" key="2">
    <source>
        <dbReference type="ARBA" id="ARBA00023002"/>
    </source>
</evidence>
<dbReference type="Pfam" id="PF00106">
    <property type="entry name" value="adh_short"/>
    <property type="match status" value="1"/>
</dbReference>
<evidence type="ECO:0000256" key="1">
    <source>
        <dbReference type="ARBA" id="ARBA00006484"/>
    </source>
</evidence>
<dbReference type="AlphaFoldDB" id="A0A8T2PSL3"/>
<reference evidence="3" key="1">
    <citation type="thesis" date="2021" institute="BYU ScholarsArchive" country="Provo, UT, USA">
        <title>Applications of and Algorithms for Genome Assembly and Genomic Analyses with an Emphasis on Marine Teleosts.</title>
        <authorList>
            <person name="Pickett B.D."/>
        </authorList>
    </citation>
    <scope>NUCLEOTIDE SEQUENCE</scope>
    <source>
        <strain evidence="3">HI-2016</strain>
    </source>
</reference>
<organism evidence="3 4">
    <name type="scientific">Albula glossodonta</name>
    <name type="common">roundjaw bonefish</name>
    <dbReference type="NCBI Taxonomy" id="121402"/>
    <lineage>
        <taxon>Eukaryota</taxon>
        <taxon>Metazoa</taxon>
        <taxon>Chordata</taxon>
        <taxon>Craniata</taxon>
        <taxon>Vertebrata</taxon>
        <taxon>Euteleostomi</taxon>
        <taxon>Actinopterygii</taxon>
        <taxon>Neopterygii</taxon>
        <taxon>Teleostei</taxon>
        <taxon>Albuliformes</taxon>
        <taxon>Albulidae</taxon>
        <taxon>Albula</taxon>
    </lineage>
</organism>
<dbReference type="Proteomes" id="UP000824540">
    <property type="component" value="Unassembled WGS sequence"/>
</dbReference>
<evidence type="ECO:0008006" key="5">
    <source>
        <dbReference type="Google" id="ProtNLM"/>
    </source>
</evidence>
<accession>A0A8T2PSL3</accession>
<dbReference type="OrthoDB" id="191139at2759"/>
<comment type="similarity">
    <text evidence="1">Belongs to the short-chain dehydrogenases/reductases (SDR) family.</text>
</comment>
<gene>
    <name evidence="3" type="ORF">JZ751_012433</name>
</gene>
<name>A0A8T2PSL3_9TELE</name>
<keyword evidence="4" id="KW-1185">Reference proteome</keyword>
<dbReference type="PANTHER" id="PTHR43157">
    <property type="entry name" value="PHOSPHATIDYLINOSITOL-GLYCAN BIOSYNTHESIS CLASS F PROTEIN-RELATED"/>
    <property type="match status" value="1"/>
</dbReference>
<sequence>MEWTWSDVLSHPLWAISTLILGLVVRSQRRGPWDPRACPVELKGKTAIVTGANTGIGKFVALDFAQRGARVILACRSEARGSAAVEEIRRRSGNQDVHLRLLDTSSLASVREFAKGILQEEERLHILVNNAGASGLPRHITPDGLEVSFATNHVGPFLLTNLLLDLMKRSAPARIVNVSSVNHWRGKVDLSHFHGENLTYTMDSNYNHTKLHNVICTNELARRLQGTGVTANSLHPGVVKTEVMRHYSLLVRIIFNMVGLLFFKSAKEGAVSTIYCAVSEEVEGITGKYFDSDCSLVLPAPLARDPALALKVFEFCERLTAKL</sequence>
<evidence type="ECO:0000313" key="3">
    <source>
        <dbReference type="EMBL" id="KAG9354309.1"/>
    </source>
</evidence>
<dbReference type="PANTHER" id="PTHR43157:SF30">
    <property type="entry name" value="RETINOL DEHYDROGENASE 11-LIKE"/>
    <property type="match status" value="1"/>
</dbReference>
<evidence type="ECO:0000313" key="4">
    <source>
        <dbReference type="Proteomes" id="UP000824540"/>
    </source>
</evidence>
<dbReference type="Gene3D" id="3.40.50.720">
    <property type="entry name" value="NAD(P)-binding Rossmann-like Domain"/>
    <property type="match status" value="1"/>
</dbReference>
<protein>
    <recommendedName>
        <fullName evidence="5">Retinol dehydrogenase 11</fullName>
    </recommendedName>
</protein>